<dbReference type="Gene3D" id="3.40.570.10">
    <property type="entry name" value="Extracellular Endonuclease, subunit A"/>
    <property type="match status" value="1"/>
</dbReference>
<dbReference type="InterPro" id="IPR001604">
    <property type="entry name" value="Endo_G_ENPP1-like_dom"/>
</dbReference>
<evidence type="ECO:0000259" key="6">
    <source>
        <dbReference type="SMART" id="SM00477"/>
    </source>
</evidence>
<feature type="region of interest" description="Disordered" evidence="4">
    <location>
        <begin position="339"/>
        <end position="365"/>
    </location>
</feature>
<dbReference type="GO" id="GO:0003676">
    <property type="term" value="F:nucleic acid binding"/>
    <property type="evidence" value="ECO:0007669"/>
    <property type="project" value="InterPro"/>
</dbReference>
<dbReference type="PANTHER" id="PTHR13966">
    <property type="entry name" value="ENDONUCLEASE RELATED"/>
    <property type="match status" value="1"/>
</dbReference>
<feature type="domain" description="ENPP1-3/EXOG-like endonuclease/phosphodiesterase" evidence="6">
    <location>
        <begin position="89"/>
        <end position="319"/>
    </location>
</feature>
<keyword evidence="2" id="KW-0540">Nuclease</keyword>
<dbReference type="InterPro" id="IPR020821">
    <property type="entry name" value="ENPP1-3/EXOG-like_nuc-like"/>
</dbReference>
<dbReference type="AlphaFoldDB" id="T1IKI8"/>
<dbReference type="SUPFAM" id="SSF54060">
    <property type="entry name" value="His-Me finger endonucleases"/>
    <property type="match status" value="1"/>
</dbReference>
<evidence type="ECO:0000313" key="8">
    <source>
        <dbReference type="EnsemblMetazoa" id="SMAR001438-PA"/>
    </source>
</evidence>
<dbReference type="HOGENOM" id="CLU_695070_0_0_1"/>
<dbReference type="GO" id="GO:0005743">
    <property type="term" value="C:mitochondrial inner membrane"/>
    <property type="evidence" value="ECO:0007669"/>
    <property type="project" value="TreeGrafter"/>
</dbReference>
<dbReference type="InterPro" id="IPR040255">
    <property type="entry name" value="Non-specific_endonuclease"/>
</dbReference>
<dbReference type="GO" id="GO:0046872">
    <property type="term" value="F:metal ion binding"/>
    <property type="evidence" value="ECO:0007669"/>
    <property type="project" value="InterPro"/>
</dbReference>
<comment type="similarity">
    <text evidence="1">Belongs to the DNA/RNA non-specific endonuclease family.</text>
</comment>
<name>T1IKI8_STRMM</name>
<proteinExistence type="inferred from homology"/>
<dbReference type="GO" id="GO:0000014">
    <property type="term" value="F:single-stranded DNA endodeoxyribonuclease activity"/>
    <property type="evidence" value="ECO:0007669"/>
    <property type="project" value="TreeGrafter"/>
</dbReference>
<dbReference type="EMBL" id="JH430542">
    <property type="status" value="NOT_ANNOTATED_CDS"/>
    <property type="molecule type" value="Genomic_DNA"/>
</dbReference>
<organism evidence="8 9">
    <name type="scientific">Strigamia maritima</name>
    <name type="common">European centipede</name>
    <name type="synonym">Geophilus maritimus</name>
    <dbReference type="NCBI Taxonomy" id="126957"/>
    <lineage>
        <taxon>Eukaryota</taxon>
        <taxon>Metazoa</taxon>
        <taxon>Ecdysozoa</taxon>
        <taxon>Arthropoda</taxon>
        <taxon>Myriapoda</taxon>
        <taxon>Chilopoda</taxon>
        <taxon>Pleurostigmophora</taxon>
        <taxon>Geophilomorpha</taxon>
        <taxon>Linotaeniidae</taxon>
        <taxon>Strigamia</taxon>
    </lineage>
</organism>
<evidence type="ECO:0000256" key="4">
    <source>
        <dbReference type="SAM" id="MobiDB-lite"/>
    </source>
</evidence>
<evidence type="ECO:0000256" key="2">
    <source>
        <dbReference type="ARBA" id="ARBA00022722"/>
    </source>
</evidence>
<sequence>MILNRFHTFSLLTAGIVSYFSGSFVGKYSSSCVVSANNGAAGPSNYLTRYSLDPDVYVGFAKLGLMIPPLGLMDTFTGPIGNSLKYLRYPTLIIEYDHMNRIARFACQHLTKDNAHDLNTVGRKKQIKTNKVFMSDIQKEKRIDSFFRTTEADYCTDNNLYADYLVPPNKSDDTTKVYPNIVLQAKRFHNGPWSTLNEYVKKLAETNKNVYVCTGPLFLPSNKSPFDKSTEKPEIYVKPYKRLSYVEYDLMGKNRVAVPTHFFKAILIEDDDGNLFFEGYMMPNTNTYYDRDALGQFNVERKTIEQNSGLYLFKNSDPSKIQTRYYQKPDPVPVPVPVAVPDLDDKKGKPGDGDGNFSSRPVSRNGNIYENLTFDASGDDFDKSIYGDGACGYTPKD</sequence>
<feature type="compositionally biased region" description="Basic and acidic residues" evidence="4">
    <location>
        <begin position="343"/>
        <end position="352"/>
    </location>
</feature>
<evidence type="ECO:0000313" key="9">
    <source>
        <dbReference type="Proteomes" id="UP000014500"/>
    </source>
</evidence>
<dbReference type="GO" id="GO:0005634">
    <property type="term" value="C:nucleus"/>
    <property type="evidence" value="ECO:0007669"/>
    <property type="project" value="TreeGrafter"/>
</dbReference>
<reference evidence="8" key="2">
    <citation type="submission" date="2015-02" db="UniProtKB">
        <authorList>
            <consortium name="EnsemblMetazoa"/>
        </authorList>
    </citation>
    <scope>IDENTIFICATION</scope>
</reference>
<dbReference type="SMART" id="SM00892">
    <property type="entry name" value="Endonuclease_NS"/>
    <property type="match status" value="1"/>
</dbReference>
<keyword evidence="5" id="KW-0732">Signal</keyword>
<dbReference type="Proteomes" id="UP000014500">
    <property type="component" value="Unassembled WGS sequence"/>
</dbReference>
<dbReference type="SMART" id="SM00477">
    <property type="entry name" value="NUC"/>
    <property type="match status" value="1"/>
</dbReference>
<dbReference type="Pfam" id="PF01223">
    <property type="entry name" value="Endonuclease_NS"/>
    <property type="match status" value="1"/>
</dbReference>
<feature type="signal peptide" evidence="5">
    <location>
        <begin position="1"/>
        <end position="22"/>
    </location>
</feature>
<evidence type="ECO:0000259" key="7">
    <source>
        <dbReference type="SMART" id="SM00892"/>
    </source>
</evidence>
<feature type="compositionally biased region" description="Polar residues" evidence="4">
    <location>
        <begin position="356"/>
        <end position="365"/>
    </location>
</feature>
<keyword evidence="9" id="KW-1185">Reference proteome</keyword>
<evidence type="ECO:0000256" key="3">
    <source>
        <dbReference type="ARBA" id="ARBA00022759"/>
    </source>
</evidence>
<evidence type="ECO:0008006" key="10">
    <source>
        <dbReference type="Google" id="ProtNLM"/>
    </source>
</evidence>
<keyword evidence="3" id="KW-0255">Endonuclease</keyword>
<accession>T1IKI8</accession>
<dbReference type="InterPro" id="IPR044929">
    <property type="entry name" value="DNA/RNA_non-sp_Endonuclease_sf"/>
</dbReference>
<evidence type="ECO:0000256" key="1">
    <source>
        <dbReference type="ARBA" id="ARBA00010052"/>
    </source>
</evidence>
<dbReference type="PhylomeDB" id="T1IKI8"/>
<feature type="domain" description="DNA/RNA non-specific endonuclease/pyrophosphatase/phosphodiesterase" evidence="7">
    <location>
        <begin position="88"/>
        <end position="319"/>
    </location>
</feature>
<dbReference type="STRING" id="126957.T1IKI8"/>
<evidence type="ECO:0000256" key="5">
    <source>
        <dbReference type="SAM" id="SignalP"/>
    </source>
</evidence>
<reference evidence="9" key="1">
    <citation type="submission" date="2011-05" db="EMBL/GenBank/DDBJ databases">
        <authorList>
            <person name="Richards S.R."/>
            <person name="Qu J."/>
            <person name="Jiang H."/>
            <person name="Jhangiani S.N."/>
            <person name="Agravi P."/>
            <person name="Goodspeed R."/>
            <person name="Gross S."/>
            <person name="Mandapat C."/>
            <person name="Jackson L."/>
            <person name="Mathew T."/>
            <person name="Pu L."/>
            <person name="Thornton R."/>
            <person name="Saada N."/>
            <person name="Wilczek-Boney K.B."/>
            <person name="Lee S."/>
            <person name="Kovar C."/>
            <person name="Wu Y."/>
            <person name="Scherer S.E."/>
            <person name="Worley K.C."/>
            <person name="Muzny D.M."/>
            <person name="Gibbs R."/>
        </authorList>
    </citation>
    <scope>NUCLEOTIDE SEQUENCE</scope>
    <source>
        <strain evidence="9">Brora</strain>
    </source>
</reference>
<dbReference type="PANTHER" id="PTHR13966:SF5">
    <property type="entry name" value="ENDONUCLEASE G, MITOCHONDRIAL"/>
    <property type="match status" value="1"/>
</dbReference>
<dbReference type="InterPro" id="IPR044925">
    <property type="entry name" value="His-Me_finger_sf"/>
</dbReference>
<protein>
    <recommendedName>
        <fullName evidence="10">DNA/RNA non-specific endonuclease domain-containing protein</fullName>
    </recommendedName>
</protein>
<dbReference type="GO" id="GO:0006309">
    <property type="term" value="P:apoptotic DNA fragmentation"/>
    <property type="evidence" value="ECO:0007669"/>
    <property type="project" value="TreeGrafter"/>
</dbReference>
<dbReference type="EnsemblMetazoa" id="SMAR001438-RA">
    <property type="protein sequence ID" value="SMAR001438-PA"/>
    <property type="gene ID" value="SMAR001438"/>
</dbReference>
<dbReference type="eggNOG" id="KOG3721">
    <property type="taxonomic scope" value="Eukaryota"/>
</dbReference>
<feature type="chain" id="PRO_5004579274" description="DNA/RNA non-specific endonuclease domain-containing protein" evidence="5">
    <location>
        <begin position="23"/>
        <end position="397"/>
    </location>
</feature>
<dbReference type="GO" id="GO:0004521">
    <property type="term" value="F:RNA endonuclease activity"/>
    <property type="evidence" value="ECO:0007669"/>
    <property type="project" value="TreeGrafter"/>
</dbReference>
<keyword evidence="3" id="KW-0378">Hydrolase</keyword>